<accession>A0ABQ1AC49</accession>
<evidence type="ECO:0000313" key="2">
    <source>
        <dbReference type="Proteomes" id="UP000465220"/>
    </source>
</evidence>
<organism evidence="1 2">
    <name type="scientific">Aspergillus lentulus</name>
    <dbReference type="NCBI Taxonomy" id="293939"/>
    <lineage>
        <taxon>Eukaryota</taxon>
        <taxon>Fungi</taxon>
        <taxon>Dikarya</taxon>
        <taxon>Ascomycota</taxon>
        <taxon>Pezizomycotina</taxon>
        <taxon>Eurotiomycetes</taxon>
        <taxon>Eurotiomycetidae</taxon>
        <taxon>Eurotiales</taxon>
        <taxon>Aspergillaceae</taxon>
        <taxon>Aspergillus</taxon>
        <taxon>Aspergillus subgen. Fumigati</taxon>
    </lineage>
</organism>
<sequence>MIVRIGSASAMTVPPRAAQGMIVPTVIARVATVWVTVASGLIVTVVVRTSALVYGQDCRSEDKDCEAEEADSCTDWMSSTLVTPTSTYSATTITTRCDRPTACSAEATTTTSTVNEDGLIEGTITGFQWATTTDDADLTSYLESDYSAFWSAFDSASTTTTATTTTTAKTLS</sequence>
<name>A0ABQ1AC49_ASPLE</name>
<proteinExistence type="predicted"/>
<dbReference type="Proteomes" id="UP000465220">
    <property type="component" value="Unassembled WGS sequence"/>
</dbReference>
<protein>
    <submittedName>
        <fullName evidence="1">Uncharacterized protein</fullName>
    </submittedName>
</protein>
<reference evidence="1 2" key="1">
    <citation type="submission" date="2020-01" db="EMBL/GenBank/DDBJ databases">
        <title>Draft genome sequence of Aspergillus lentulus IFM 60648.</title>
        <authorList>
            <person name="Takahashi H."/>
            <person name="Yaguchi T."/>
        </authorList>
    </citation>
    <scope>NUCLEOTIDE SEQUENCE [LARGE SCALE GENOMIC DNA]</scope>
    <source>
        <strain evidence="1 2">IFM 60648</strain>
    </source>
</reference>
<comment type="caution">
    <text evidence="1">The sequence shown here is derived from an EMBL/GenBank/DDBJ whole genome shotgun (WGS) entry which is preliminary data.</text>
</comment>
<gene>
    <name evidence="1" type="ORF">IFM60648_05252</name>
</gene>
<keyword evidence="2" id="KW-1185">Reference proteome</keyword>
<dbReference type="EMBL" id="BLKI01000027">
    <property type="protein sequence ID" value="GFF78584.1"/>
    <property type="molecule type" value="Genomic_DNA"/>
</dbReference>
<evidence type="ECO:0000313" key="1">
    <source>
        <dbReference type="EMBL" id="GFF78584.1"/>
    </source>
</evidence>